<accession>A0A8J3X7M4</accession>
<dbReference type="Pfam" id="PF00672">
    <property type="entry name" value="HAMP"/>
    <property type="match status" value="1"/>
</dbReference>
<evidence type="ECO:0000313" key="15">
    <source>
        <dbReference type="EMBL" id="GII30486.1"/>
    </source>
</evidence>
<dbReference type="SMART" id="SM00304">
    <property type="entry name" value="HAMP"/>
    <property type="match status" value="1"/>
</dbReference>
<evidence type="ECO:0000256" key="1">
    <source>
        <dbReference type="ARBA" id="ARBA00000085"/>
    </source>
</evidence>
<dbReference type="Pfam" id="PF02518">
    <property type="entry name" value="HATPase_c"/>
    <property type="match status" value="1"/>
</dbReference>
<keyword evidence="9" id="KW-0067">ATP-binding</keyword>
<dbReference type="InterPro" id="IPR036890">
    <property type="entry name" value="HATPase_C_sf"/>
</dbReference>
<feature type="compositionally biased region" description="Basic and acidic residues" evidence="12">
    <location>
        <begin position="1"/>
        <end position="21"/>
    </location>
</feature>
<evidence type="ECO:0000256" key="13">
    <source>
        <dbReference type="SAM" id="Phobius"/>
    </source>
</evidence>
<dbReference type="SUPFAM" id="SSF55874">
    <property type="entry name" value="ATPase domain of HSP90 chaperone/DNA topoisomerase II/histidine kinase"/>
    <property type="match status" value="1"/>
</dbReference>
<keyword evidence="5" id="KW-0808">Transferase</keyword>
<dbReference type="InterPro" id="IPR050482">
    <property type="entry name" value="Sensor_HK_TwoCompSys"/>
</dbReference>
<evidence type="ECO:0000259" key="14">
    <source>
        <dbReference type="PROSITE" id="PS50885"/>
    </source>
</evidence>
<feature type="domain" description="HAMP" evidence="14">
    <location>
        <begin position="94"/>
        <end position="146"/>
    </location>
</feature>
<dbReference type="GO" id="GO:0016020">
    <property type="term" value="C:membrane"/>
    <property type="evidence" value="ECO:0007669"/>
    <property type="project" value="UniProtKB-SubCell"/>
</dbReference>
<keyword evidence="10 13" id="KW-1133">Transmembrane helix</keyword>
<dbReference type="InterPro" id="IPR011712">
    <property type="entry name" value="Sig_transdc_His_kin_sub3_dim/P"/>
</dbReference>
<feature type="region of interest" description="Disordered" evidence="12">
    <location>
        <begin position="1"/>
        <end position="35"/>
    </location>
</feature>
<dbReference type="CDD" id="cd16917">
    <property type="entry name" value="HATPase_UhpB-NarQ-NarX-like"/>
    <property type="match status" value="1"/>
</dbReference>
<evidence type="ECO:0000256" key="10">
    <source>
        <dbReference type="ARBA" id="ARBA00022989"/>
    </source>
</evidence>
<evidence type="ECO:0000256" key="8">
    <source>
        <dbReference type="ARBA" id="ARBA00022777"/>
    </source>
</evidence>
<dbReference type="PROSITE" id="PS50885">
    <property type="entry name" value="HAMP"/>
    <property type="match status" value="1"/>
</dbReference>
<dbReference type="Gene3D" id="3.30.565.10">
    <property type="entry name" value="Histidine kinase-like ATPase, C-terminal domain"/>
    <property type="match status" value="1"/>
</dbReference>
<evidence type="ECO:0000256" key="12">
    <source>
        <dbReference type="SAM" id="MobiDB-lite"/>
    </source>
</evidence>
<dbReference type="PANTHER" id="PTHR24421:SF10">
    <property type="entry name" value="NITRATE_NITRITE SENSOR PROTEIN NARQ"/>
    <property type="match status" value="1"/>
</dbReference>
<keyword evidence="4" id="KW-0597">Phosphoprotein</keyword>
<evidence type="ECO:0000256" key="7">
    <source>
        <dbReference type="ARBA" id="ARBA00022741"/>
    </source>
</evidence>
<keyword evidence="16" id="KW-1185">Reference proteome</keyword>
<dbReference type="Pfam" id="PF07730">
    <property type="entry name" value="HisKA_3"/>
    <property type="match status" value="1"/>
</dbReference>
<dbReference type="GO" id="GO:0000155">
    <property type="term" value="F:phosphorelay sensor kinase activity"/>
    <property type="evidence" value="ECO:0007669"/>
    <property type="project" value="InterPro"/>
</dbReference>
<dbReference type="CDD" id="cd06225">
    <property type="entry name" value="HAMP"/>
    <property type="match status" value="1"/>
</dbReference>
<proteinExistence type="predicted"/>
<dbReference type="GO" id="GO:0005524">
    <property type="term" value="F:ATP binding"/>
    <property type="evidence" value="ECO:0007669"/>
    <property type="project" value="UniProtKB-KW"/>
</dbReference>
<evidence type="ECO:0000256" key="11">
    <source>
        <dbReference type="ARBA" id="ARBA00023012"/>
    </source>
</evidence>
<organism evidence="15 16">
    <name type="scientific">Planotetraspora mira</name>
    <dbReference type="NCBI Taxonomy" id="58121"/>
    <lineage>
        <taxon>Bacteria</taxon>
        <taxon>Bacillati</taxon>
        <taxon>Actinomycetota</taxon>
        <taxon>Actinomycetes</taxon>
        <taxon>Streptosporangiales</taxon>
        <taxon>Streptosporangiaceae</taxon>
        <taxon>Planotetraspora</taxon>
    </lineage>
</organism>
<feature type="transmembrane region" description="Helical" evidence="13">
    <location>
        <begin position="70"/>
        <end position="93"/>
    </location>
</feature>
<dbReference type="PANTHER" id="PTHR24421">
    <property type="entry name" value="NITRATE/NITRITE SENSOR PROTEIN NARX-RELATED"/>
    <property type="match status" value="1"/>
</dbReference>
<evidence type="ECO:0000256" key="3">
    <source>
        <dbReference type="ARBA" id="ARBA00012438"/>
    </source>
</evidence>
<reference evidence="15 16" key="1">
    <citation type="submission" date="2021-01" db="EMBL/GenBank/DDBJ databases">
        <title>Whole genome shotgun sequence of Planotetraspora mira NBRC 15435.</title>
        <authorList>
            <person name="Komaki H."/>
            <person name="Tamura T."/>
        </authorList>
    </citation>
    <scope>NUCLEOTIDE SEQUENCE [LARGE SCALE GENOMIC DNA]</scope>
    <source>
        <strain evidence="15 16">NBRC 15435</strain>
    </source>
</reference>
<keyword evidence="6 13" id="KW-0812">Transmembrane</keyword>
<gene>
    <name evidence="15" type="ORF">Pmi06nite_39280</name>
</gene>
<evidence type="ECO:0000313" key="16">
    <source>
        <dbReference type="Proteomes" id="UP000650628"/>
    </source>
</evidence>
<keyword evidence="7" id="KW-0547">Nucleotide-binding</keyword>
<dbReference type="InterPro" id="IPR003594">
    <property type="entry name" value="HATPase_dom"/>
</dbReference>
<feature type="transmembrane region" description="Helical" evidence="13">
    <location>
        <begin position="44"/>
        <end position="64"/>
    </location>
</feature>
<comment type="subcellular location">
    <subcellularLocation>
        <location evidence="2">Membrane</location>
    </subcellularLocation>
</comment>
<comment type="caution">
    <text evidence="15">The sequence shown here is derived from an EMBL/GenBank/DDBJ whole genome shotgun (WGS) entry which is preliminary data.</text>
</comment>
<protein>
    <recommendedName>
        <fullName evidence="3">histidine kinase</fullName>
        <ecNumber evidence="3">2.7.13.3</ecNumber>
    </recommendedName>
</protein>
<dbReference type="EMBL" id="BOOO01000019">
    <property type="protein sequence ID" value="GII30486.1"/>
    <property type="molecule type" value="Genomic_DNA"/>
</dbReference>
<keyword evidence="8 15" id="KW-0418">Kinase</keyword>
<dbReference type="AlphaFoldDB" id="A0A8J3X7M4"/>
<evidence type="ECO:0000256" key="6">
    <source>
        <dbReference type="ARBA" id="ARBA00022692"/>
    </source>
</evidence>
<sequence>MTPMDRHFGDDEAEKMSDGTDQRSIGQRAGPPARTPAGPLFRRLFVINGLVFAIGTLVLALSPATVSSPVLLTEVSVLLIGLVLILAANAMLVRTSLAPLDALASLMQRVDLLRAGDRLTESGNGDLDHLIDTFNAMLDRLEAERSESSAHALAAQEGERRRIAQELHDEVGQGLTVVLLGLKRVIDRAPADLRDELHSVQETVRDSLDEVRQVGRRLRPGVLEDLGLHSALSALCHDFSQVSAIPVIREVDPDLPGLSSDTELVLYRITQESLTNIARHAGATRVELSLVAGRDALRLRITDNGKGGVVREGAGIRGMRERALLIGARLTITSPPGGGTQVCLVVPGTTSGR</sequence>
<evidence type="ECO:0000256" key="4">
    <source>
        <dbReference type="ARBA" id="ARBA00022553"/>
    </source>
</evidence>
<evidence type="ECO:0000256" key="2">
    <source>
        <dbReference type="ARBA" id="ARBA00004370"/>
    </source>
</evidence>
<evidence type="ECO:0000256" key="9">
    <source>
        <dbReference type="ARBA" id="ARBA00022840"/>
    </source>
</evidence>
<comment type="catalytic activity">
    <reaction evidence="1">
        <text>ATP + protein L-histidine = ADP + protein N-phospho-L-histidine.</text>
        <dbReference type="EC" id="2.7.13.3"/>
    </reaction>
</comment>
<name>A0A8J3X7M4_9ACTN</name>
<evidence type="ECO:0000256" key="5">
    <source>
        <dbReference type="ARBA" id="ARBA00022679"/>
    </source>
</evidence>
<dbReference type="Gene3D" id="1.20.5.1930">
    <property type="match status" value="1"/>
</dbReference>
<keyword evidence="13" id="KW-0472">Membrane</keyword>
<dbReference type="Proteomes" id="UP000650628">
    <property type="component" value="Unassembled WGS sequence"/>
</dbReference>
<dbReference type="InterPro" id="IPR003660">
    <property type="entry name" value="HAMP_dom"/>
</dbReference>
<dbReference type="GO" id="GO:0046983">
    <property type="term" value="F:protein dimerization activity"/>
    <property type="evidence" value="ECO:0007669"/>
    <property type="project" value="InterPro"/>
</dbReference>
<dbReference type="EC" id="2.7.13.3" evidence="3"/>
<keyword evidence="11" id="KW-0902">Two-component regulatory system</keyword>